<sequence length="100" mass="11119">MQLTHAFLGLLTLCVVSFAAPVANYVKLSGRHSSYEANSVVALFEPADKREKFTNDIHTLHPKSEFVMDATTAVRPAPRYEVYNAADRRAEPEELPTANI</sequence>
<dbReference type="Proteomes" id="UP000467700">
    <property type="component" value="Unassembled WGS sequence"/>
</dbReference>
<keyword evidence="1" id="KW-0732">Signal</keyword>
<dbReference type="EMBL" id="CACVBS010000056">
    <property type="protein sequence ID" value="CAA7266709.1"/>
    <property type="molecule type" value="Genomic_DNA"/>
</dbReference>
<proteinExistence type="predicted"/>
<feature type="chain" id="PRO_5035824737" evidence="1">
    <location>
        <begin position="20"/>
        <end position="100"/>
    </location>
</feature>
<dbReference type="AlphaFoldDB" id="A0A8S0VSE2"/>
<evidence type="ECO:0000256" key="1">
    <source>
        <dbReference type="SAM" id="SignalP"/>
    </source>
</evidence>
<protein>
    <submittedName>
        <fullName evidence="2">Uncharacterized protein</fullName>
    </submittedName>
</protein>
<organism evidence="2 3">
    <name type="scientific">Cyclocybe aegerita</name>
    <name type="common">Black poplar mushroom</name>
    <name type="synonym">Agrocybe aegerita</name>
    <dbReference type="NCBI Taxonomy" id="1973307"/>
    <lineage>
        <taxon>Eukaryota</taxon>
        <taxon>Fungi</taxon>
        <taxon>Dikarya</taxon>
        <taxon>Basidiomycota</taxon>
        <taxon>Agaricomycotina</taxon>
        <taxon>Agaricomycetes</taxon>
        <taxon>Agaricomycetidae</taxon>
        <taxon>Agaricales</taxon>
        <taxon>Agaricineae</taxon>
        <taxon>Bolbitiaceae</taxon>
        <taxon>Cyclocybe</taxon>
    </lineage>
</organism>
<name>A0A8S0VSE2_CYCAE</name>
<evidence type="ECO:0000313" key="3">
    <source>
        <dbReference type="Proteomes" id="UP000467700"/>
    </source>
</evidence>
<feature type="signal peptide" evidence="1">
    <location>
        <begin position="1"/>
        <end position="19"/>
    </location>
</feature>
<reference evidence="2 3" key="1">
    <citation type="submission" date="2020-01" db="EMBL/GenBank/DDBJ databases">
        <authorList>
            <person name="Gupta K D."/>
        </authorList>
    </citation>
    <scope>NUCLEOTIDE SEQUENCE [LARGE SCALE GENOMIC DNA]</scope>
</reference>
<evidence type="ECO:0000313" key="2">
    <source>
        <dbReference type="EMBL" id="CAA7266709.1"/>
    </source>
</evidence>
<comment type="caution">
    <text evidence="2">The sequence shown here is derived from an EMBL/GenBank/DDBJ whole genome shotgun (WGS) entry which is preliminary data.</text>
</comment>
<accession>A0A8S0VSE2</accession>
<keyword evidence="3" id="KW-1185">Reference proteome</keyword>
<gene>
    <name evidence="2" type="ORF">AAE3_LOCUS8889</name>
</gene>